<dbReference type="AlphaFoldDB" id="A0A2U1MJE0"/>
<dbReference type="Proteomes" id="UP000245207">
    <property type="component" value="Unassembled WGS sequence"/>
</dbReference>
<protein>
    <submittedName>
        <fullName evidence="1">Uncharacterized protein</fullName>
    </submittedName>
</protein>
<sequence length="85" mass="9996">MRVYLPILVSLSRADVSEVKCKEFPLTPSFLAERVPGLGMKEAMSERKISLQNKLMVNYIQEELNLAYAYHEMTSFQNEQIFHWR</sequence>
<reference evidence="1 2" key="1">
    <citation type="journal article" date="2018" name="Mol. Plant">
        <title>The genome of Artemisia annua provides insight into the evolution of Asteraceae family and artemisinin biosynthesis.</title>
        <authorList>
            <person name="Shen Q."/>
            <person name="Zhang L."/>
            <person name="Liao Z."/>
            <person name="Wang S."/>
            <person name="Yan T."/>
            <person name="Shi P."/>
            <person name="Liu M."/>
            <person name="Fu X."/>
            <person name="Pan Q."/>
            <person name="Wang Y."/>
            <person name="Lv Z."/>
            <person name="Lu X."/>
            <person name="Zhang F."/>
            <person name="Jiang W."/>
            <person name="Ma Y."/>
            <person name="Chen M."/>
            <person name="Hao X."/>
            <person name="Li L."/>
            <person name="Tang Y."/>
            <person name="Lv G."/>
            <person name="Zhou Y."/>
            <person name="Sun X."/>
            <person name="Brodelius P.E."/>
            <person name="Rose J.K.C."/>
            <person name="Tang K."/>
        </authorList>
    </citation>
    <scope>NUCLEOTIDE SEQUENCE [LARGE SCALE GENOMIC DNA]</scope>
    <source>
        <strain evidence="2">cv. Huhao1</strain>
        <tissue evidence="1">Leaf</tissue>
    </source>
</reference>
<evidence type="ECO:0000313" key="2">
    <source>
        <dbReference type="Proteomes" id="UP000245207"/>
    </source>
</evidence>
<name>A0A2U1MJE0_ARTAN</name>
<dbReference type="EMBL" id="PKPP01005116">
    <property type="protein sequence ID" value="PWA61391.1"/>
    <property type="molecule type" value="Genomic_DNA"/>
</dbReference>
<proteinExistence type="predicted"/>
<gene>
    <name evidence="1" type="ORF">CTI12_AA373260</name>
</gene>
<evidence type="ECO:0000313" key="1">
    <source>
        <dbReference type="EMBL" id="PWA61391.1"/>
    </source>
</evidence>
<organism evidence="1 2">
    <name type="scientific">Artemisia annua</name>
    <name type="common">Sweet wormwood</name>
    <dbReference type="NCBI Taxonomy" id="35608"/>
    <lineage>
        <taxon>Eukaryota</taxon>
        <taxon>Viridiplantae</taxon>
        <taxon>Streptophyta</taxon>
        <taxon>Embryophyta</taxon>
        <taxon>Tracheophyta</taxon>
        <taxon>Spermatophyta</taxon>
        <taxon>Magnoliopsida</taxon>
        <taxon>eudicotyledons</taxon>
        <taxon>Gunneridae</taxon>
        <taxon>Pentapetalae</taxon>
        <taxon>asterids</taxon>
        <taxon>campanulids</taxon>
        <taxon>Asterales</taxon>
        <taxon>Asteraceae</taxon>
        <taxon>Asteroideae</taxon>
        <taxon>Anthemideae</taxon>
        <taxon>Artemisiinae</taxon>
        <taxon>Artemisia</taxon>
    </lineage>
</organism>
<comment type="caution">
    <text evidence="1">The sequence shown here is derived from an EMBL/GenBank/DDBJ whole genome shotgun (WGS) entry which is preliminary data.</text>
</comment>
<keyword evidence="2" id="KW-1185">Reference proteome</keyword>
<dbReference type="PANTHER" id="PTHR35128">
    <property type="entry name" value="SECRETION-REGULATING GUANINE NUCLEOTIDE EXCHANGE FACTOR"/>
    <property type="match status" value="1"/>
</dbReference>
<accession>A0A2U1MJE0</accession>
<dbReference type="STRING" id="35608.A0A2U1MJE0"/>
<dbReference type="PANTHER" id="PTHR35128:SF1">
    <property type="entry name" value="SECRETION-REGULATING GUANINE NUCLEOTIDE EXCHANGE FACTOR"/>
    <property type="match status" value="1"/>
</dbReference>
<dbReference type="OrthoDB" id="10022521at2759"/>